<evidence type="ECO:0000259" key="1">
    <source>
        <dbReference type="Pfam" id="PF15515"/>
    </source>
</evidence>
<dbReference type="InterPro" id="IPR029127">
    <property type="entry name" value="MvaI_BcnI"/>
</dbReference>
<keyword evidence="2" id="KW-0378">Hydrolase</keyword>
<dbReference type="EMBL" id="JBHTHU010000019">
    <property type="protein sequence ID" value="MFD0751412.1"/>
    <property type="molecule type" value="Genomic_DNA"/>
</dbReference>
<keyword evidence="2" id="KW-0255">Endonuclease</keyword>
<evidence type="ECO:0000313" key="3">
    <source>
        <dbReference type="Proteomes" id="UP001596958"/>
    </source>
</evidence>
<dbReference type="GO" id="GO:0004519">
    <property type="term" value="F:endonuclease activity"/>
    <property type="evidence" value="ECO:0007669"/>
    <property type="project" value="UniProtKB-KW"/>
</dbReference>
<dbReference type="Proteomes" id="UP001596958">
    <property type="component" value="Unassembled WGS sequence"/>
</dbReference>
<dbReference type="Gene3D" id="3.40.210.20">
    <property type="entry name" value="MvaI/BcnI restriction endonuclease, catalytic domain"/>
    <property type="match status" value="1"/>
</dbReference>
<dbReference type="Gene3D" id="3.30.70.3570">
    <property type="entry name" value="MvaI/BcnI restriction endonuclease, recognition domain"/>
    <property type="match status" value="1"/>
</dbReference>
<keyword evidence="2" id="KW-0540">Nuclease</keyword>
<protein>
    <submittedName>
        <fullName evidence="2">MvaI/BcnI family restriction endonuclease</fullName>
    </submittedName>
</protein>
<dbReference type="InterPro" id="IPR043005">
    <property type="entry name" value="MvaI_BcnI_rec"/>
</dbReference>
<dbReference type="InterPro" id="IPR043004">
    <property type="entry name" value="MvaI_BcnI_cat"/>
</dbReference>
<proteinExistence type="predicted"/>
<gene>
    <name evidence="2" type="ORF">ACFQZS_14775</name>
</gene>
<dbReference type="RefSeq" id="WP_377101563.1">
    <property type="nucleotide sequence ID" value="NZ_JBHTHU010000019.1"/>
</dbReference>
<keyword evidence="3" id="KW-1185">Reference proteome</keyword>
<dbReference type="Pfam" id="PF15515">
    <property type="entry name" value="MvaI_BcnI"/>
    <property type="match status" value="1"/>
</dbReference>
<feature type="domain" description="MvaI/BcnI restriction endonuclease" evidence="1">
    <location>
        <begin position="156"/>
        <end position="383"/>
    </location>
</feature>
<evidence type="ECO:0000313" key="2">
    <source>
        <dbReference type="EMBL" id="MFD0751412.1"/>
    </source>
</evidence>
<sequence>MNQFFQPSPEEARLIEEINKYNNYEFSLIRMTPTMLDKSTIDASAQIRDVLVGDNFIDYELVEQGGEKIYVNSLVLSKDIYERKTSFYRPQTKKGDPRFWIYGFKDFVQPGVLIYFTVANKTLVAIPLTNIQDFGSLLSQVFRDPEAERALEKLKEKLILVKTAGWIKSVSPFSNAPKDAGETLEKFMGIAINNLKTPDFLGKIELKSKRDKAGTMDTLFGRVPDWDISKYKTVYDIVDKFGYVSEGGHAKRLYNDIKSIPNAQGLYLVPDDLKSILYQNYSKNGACDDVCAWRYNTVKDQLHAKHPSTLWVGAEERITIEGEYEFKFNKFELTSRPLFAEFITLIKTDKIIYDWKAKIKDTGKGVRNHGPGFRVKPSHKGQLFKELIDLS</sequence>
<organism evidence="2 3">
    <name type="scientific">Mucilaginibacter calamicampi</name>
    <dbReference type="NCBI Taxonomy" id="1302352"/>
    <lineage>
        <taxon>Bacteria</taxon>
        <taxon>Pseudomonadati</taxon>
        <taxon>Bacteroidota</taxon>
        <taxon>Sphingobacteriia</taxon>
        <taxon>Sphingobacteriales</taxon>
        <taxon>Sphingobacteriaceae</taxon>
        <taxon>Mucilaginibacter</taxon>
    </lineage>
</organism>
<accession>A0ABW2YYG7</accession>
<reference evidence="3" key="1">
    <citation type="journal article" date="2019" name="Int. J. Syst. Evol. Microbiol.">
        <title>The Global Catalogue of Microorganisms (GCM) 10K type strain sequencing project: providing services to taxonomists for standard genome sequencing and annotation.</title>
        <authorList>
            <consortium name="The Broad Institute Genomics Platform"/>
            <consortium name="The Broad Institute Genome Sequencing Center for Infectious Disease"/>
            <person name="Wu L."/>
            <person name="Ma J."/>
        </authorList>
    </citation>
    <scope>NUCLEOTIDE SEQUENCE [LARGE SCALE GENOMIC DNA]</scope>
    <source>
        <strain evidence="3">CCUG 63418</strain>
    </source>
</reference>
<name>A0ABW2YYG7_9SPHI</name>
<comment type="caution">
    <text evidence="2">The sequence shown here is derived from an EMBL/GenBank/DDBJ whole genome shotgun (WGS) entry which is preliminary data.</text>
</comment>